<dbReference type="PANTHER" id="PTHR33055">
    <property type="entry name" value="TRANSPOSASE FOR INSERTION SEQUENCE ELEMENT IS1111A"/>
    <property type="match status" value="1"/>
</dbReference>
<dbReference type="InterPro" id="IPR046702">
    <property type="entry name" value="DUF6572"/>
</dbReference>
<evidence type="ECO:0000259" key="1">
    <source>
        <dbReference type="Pfam" id="PF01548"/>
    </source>
</evidence>
<accession>A0A699GFB8</accession>
<dbReference type="InterPro" id="IPR003346">
    <property type="entry name" value="Transposase_20"/>
</dbReference>
<name>A0A699GFB8_TANCI</name>
<dbReference type="Pfam" id="PF20212">
    <property type="entry name" value="DUF6572"/>
    <property type="match status" value="1"/>
</dbReference>
<dbReference type="NCBIfam" id="NF033542">
    <property type="entry name" value="transpos_IS110"/>
    <property type="match status" value="1"/>
</dbReference>
<gene>
    <name evidence="3" type="ORF">Tci_000481</name>
</gene>
<reference evidence="3" key="1">
    <citation type="journal article" date="2019" name="Sci. Rep.">
        <title>Draft genome of Tanacetum cinerariifolium, the natural source of mosquito coil.</title>
        <authorList>
            <person name="Yamashiro T."/>
            <person name="Shiraishi A."/>
            <person name="Satake H."/>
            <person name="Nakayama K."/>
        </authorList>
    </citation>
    <scope>NUCLEOTIDE SEQUENCE</scope>
</reference>
<dbReference type="InterPro" id="IPR047650">
    <property type="entry name" value="Transpos_IS110"/>
</dbReference>
<dbReference type="EMBL" id="BKCJ010000007">
    <property type="protein sequence ID" value="GEU28503.1"/>
    <property type="molecule type" value="Genomic_DNA"/>
</dbReference>
<dbReference type="GO" id="GO:0006313">
    <property type="term" value="P:DNA transposition"/>
    <property type="evidence" value="ECO:0007669"/>
    <property type="project" value="InterPro"/>
</dbReference>
<sequence length="1273" mass="140870">MKIIRVGVDLAKSVFQVHGVDRCEKVVWRKKLSRSEWLPALLEKIEPGCEIGMEACGGAHHWARQLQKRGFTVKLIAPQFVKPYVKSNKNDANDAEAICEAMSRPSMRFVAVKSVEQQDLQAIHRIRAELVSQRSAKGNQIRGLCSEYGLVAPKEMIQLRAAIPLWLDDLENGLTQRFRRSLRGLWLDLLNLELRVKELDQEIEIAASTDPVASRLQQLRGVGPIIATAIVANVGDAKQFSSGRQMAASLGLTPRQNSSGGKERLLGITKRGDAQLRTLLIHGARSVLRTAASKNDRMSRWVTHIAETRHHNIAAVALANKTARIAWAMITKGTDYEPGANPRMSVAIESGKAIGSQRANSPLWSLPDDGQSSHHDFFATTHAMLARPAESGQLRTFILQEFSMMSHSITLNVPYTLAPSDWEALLRVYKAMPGWTDSARDGCPFWSPDGPNGGEIFVSVEPSALVLSLLLLANCRAAEEQRLSYAVICDDPQLSAKIDEGVRSRLLLANKDISDKFPAGKLYLYLQRDVNDSKNPKGISVAIAHVSNLQTASLALGLIKKNEPVSEQLSAMLREEGFLKHLSVAHIDDASDEEIKTLLDSVLKTFLIFVDTSCAEPGKGYIAKSGQAIKCEALAPRSKSGQHCSALGSKETNPIGYGLVKRTVQHILEKTLKRLAIVMLFATEAANAQNNPLSETQQSNIEYRSVAEALAGLRAKPGTEMSVQGNWTMAYESAAHVIWSFAPEGHPAYPAVIKRAVVERDGKTMIDMGVICQASKSACDGLVREFIQMNENMRSSFKSVSATLLLSANAIAEVGDTTVIDLIATKPNSSDAVLLLHQMRTWNDESRNLLEKKLEFYEAVIRTGELAKQRPNTSGKNFNVMVIYASPPPDDALELLSKIKKRMLENQIILRWGKADLWSKIISAEDRMSPRILRLWEAIKVRPQKWAEQTYGIVGGGFWVVAIMGNKVIWFNDIEDRFNCSPYVFFGRLDEYFCNQDELEIAVQDVLTIIETVLAVPNLGWCTSALQDRACNQAIWAVAKFVASEKHKHEYYCGLHEQSADYFVFRLNSRYPAPDGAGADWIGSNLVGYFAVKRSNGKDYNWDIAEDRLGLILQSYKLGLFMIESDIVRANFWNESTGHCECCGKQSKTIWGDLANLSGTKAVYFVQWTVDEPGHMPNIDIVLGPWGEGTGPSDRVLVSLLYKPSPGGGSFMVASGKGRRADDRSICSRALERADVIGTVLAKDTFSLVDALWLTEPRIEEIRALDSLVHLSN</sequence>
<dbReference type="PANTHER" id="PTHR33055:SF3">
    <property type="entry name" value="PUTATIVE TRANSPOSASE FOR IS117-RELATED"/>
    <property type="match status" value="1"/>
</dbReference>
<evidence type="ECO:0000313" key="3">
    <source>
        <dbReference type="EMBL" id="GEU28503.1"/>
    </source>
</evidence>
<dbReference type="GO" id="GO:0003677">
    <property type="term" value="F:DNA binding"/>
    <property type="evidence" value="ECO:0007669"/>
    <property type="project" value="InterPro"/>
</dbReference>
<dbReference type="GO" id="GO:0004803">
    <property type="term" value="F:transposase activity"/>
    <property type="evidence" value="ECO:0007669"/>
    <property type="project" value="InterPro"/>
</dbReference>
<dbReference type="Pfam" id="PF02371">
    <property type="entry name" value="Transposase_20"/>
    <property type="match status" value="1"/>
</dbReference>
<comment type="caution">
    <text evidence="3">The sequence shown here is derived from an EMBL/GenBank/DDBJ whole genome shotgun (WGS) entry which is preliminary data.</text>
</comment>
<organism evidence="3">
    <name type="scientific">Tanacetum cinerariifolium</name>
    <name type="common">Dalmatian daisy</name>
    <name type="synonym">Chrysanthemum cinerariifolium</name>
    <dbReference type="NCBI Taxonomy" id="118510"/>
    <lineage>
        <taxon>Eukaryota</taxon>
        <taxon>Viridiplantae</taxon>
        <taxon>Streptophyta</taxon>
        <taxon>Embryophyta</taxon>
        <taxon>Tracheophyta</taxon>
        <taxon>Spermatophyta</taxon>
        <taxon>Magnoliopsida</taxon>
        <taxon>eudicotyledons</taxon>
        <taxon>Gunneridae</taxon>
        <taxon>Pentapetalae</taxon>
        <taxon>asterids</taxon>
        <taxon>campanulids</taxon>
        <taxon>Asterales</taxon>
        <taxon>Asteraceae</taxon>
        <taxon>Asteroideae</taxon>
        <taxon>Anthemideae</taxon>
        <taxon>Anthemidinae</taxon>
        <taxon>Tanacetum</taxon>
    </lineage>
</organism>
<dbReference type="InterPro" id="IPR002525">
    <property type="entry name" value="Transp_IS110-like_N"/>
</dbReference>
<dbReference type="AlphaFoldDB" id="A0A699GFB8"/>
<feature type="domain" description="Transposase IS110-like N-terminal" evidence="1">
    <location>
        <begin position="6"/>
        <end position="146"/>
    </location>
</feature>
<feature type="domain" description="Transposase IS116/IS110/IS902 C-terminal" evidence="2">
    <location>
        <begin position="214"/>
        <end position="291"/>
    </location>
</feature>
<proteinExistence type="predicted"/>
<dbReference type="Pfam" id="PF01548">
    <property type="entry name" value="DEDD_Tnp_IS110"/>
    <property type="match status" value="1"/>
</dbReference>
<protein>
    <submittedName>
        <fullName evidence="3">Uncharacterized protein</fullName>
    </submittedName>
</protein>
<evidence type="ECO:0000259" key="2">
    <source>
        <dbReference type="Pfam" id="PF02371"/>
    </source>
</evidence>